<dbReference type="GO" id="GO:0008237">
    <property type="term" value="F:metallopeptidase activity"/>
    <property type="evidence" value="ECO:0007669"/>
    <property type="project" value="InterPro"/>
</dbReference>
<keyword evidence="3" id="KW-1185">Reference proteome</keyword>
<evidence type="ECO:0008006" key="4">
    <source>
        <dbReference type="Google" id="ProtNLM"/>
    </source>
</evidence>
<dbReference type="Proteomes" id="UP001144323">
    <property type="component" value="Unassembled WGS sequence"/>
</dbReference>
<feature type="signal peptide" evidence="1">
    <location>
        <begin position="1"/>
        <end position="27"/>
    </location>
</feature>
<proteinExistence type="predicted"/>
<evidence type="ECO:0000313" key="3">
    <source>
        <dbReference type="Proteomes" id="UP001144323"/>
    </source>
</evidence>
<dbReference type="SUPFAM" id="SSF55486">
    <property type="entry name" value="Metalloproteases ('zincins'), catalytic domain"/>
    <property type="match status" value="1"/>
</dbReference>
<dbReference type="InterPro" id="IPR024079">
    <property type="entry name" value="MetalloPept_cat_dom_sf"/>
</dbReference>
<feature type="chain" id="PRO_5040793786" description="Peptidase M10 metallopeptidase domain-containing protein" evidence="1">
    <location>
        <begin position="28"/>
        <end position="303"/>
    </location>
</feature>
<accession>A0A9W6GVI7</accession>
<protein>
    <recommendedName>
        <fullName evidence="4">Peptidase M10 metallopeptidase domain-containing protein</fullName>
    </recommendedName>
</protein>
<evidence type="ECO:0000256" key="1">
    <source>
        <dbReference type="SAM" id="SignalP"/>
    </source>
</evidence>
<evidence type="ECO:0000313" key="2">
    <source>
        <dbReference type="EMBL" id="GLI93708.1"/>
    </source>
</evidence>
<dbReference type="EMBL" id="BSEC01000001">
    <property type="protein sequence ID" value="GLI93708.1"/>
    <property type="molecule type" value="Genomic_DNA"/>
</dbReference>
<keyword evidence="1" id="KW-0732">Signal</keyword>
<sequence length="303" mass="33137">MKLRKRALFLMSAASLAVLGVCSGSQANHAWGPYHWARTLNPFSLQLGNNLSGDWPAYLTYIVADWNTPENAALNNGANAQQLQPWTQPPVVRTVLVSGTAGLNCVAVAGTTQVCNRKYGGTGWLGLATVWMNSTNHIIQGTAKMNDTYFASSAYNNPNEKRHVICQEVAHSFGLGHQSTNGSSQNSCMDYFANTGSNATSTKSTRPNYHDFEQLQAIYGVHTDASTTLKSTPLKTALKPSVTDDPRTWGRLDHQSANGRHSQYIQRELDGTVAITEVIWTEETADVCRSCDHRNHKPGDVKP</sequence>
<dbReference type="RefSeq" id="WP_281803684.1">
    <property type="nucleotide sequence ID" value="NZ_BSEC01000001.1"/>
</dbReference>
<dbReference type="Gene3D" id="3.40.390.10">
    <property type="entry name" value="Collagenase (Catalytic Domain)"/>
    <property type="match status" value="1"/>
</dbReference>
<dbReference type="AlphaFoldDB" id="A0A9W6GVI7"/>
<reference evidence="2" key="1">
    <citation type="journal article" date="2023" name="Int. J. Syst. Evol. Microbiol.">
        <title>Methylocystis iwaonis sp. nov., a type II methane-oxidizing bacterium from surface soil of a rice paddy field in Japan, and emended description of the genus Methylocystis (ex Whittenbury et al. 1970) Bowman et al. 1993.</title>
        <authorList>
            <person name="Kaise H."/>
            <person name="Sawadogo J.B."/>
            <person name="Alam M.S."/>
            <person name="Ueno C."/>
            <person name="Dianou D."/>
            <person name="Shinjo R."/>
            <person name="Asakawa S."/>
        </authorList>
    </citation>
    <scope>NUCLEOTIDE SEQUENCE</scope>
    <source>
        <strain evidence="2">LMG27198</strain>
    </source>
</reference>
<name>A0A9W6GVI7_9HYPH</name>
<organism evidence="2 3">
    <name type="scientific">Methylocystis echinoides</name>
    <dbReference type="NCBI Taxonomy" id="29468"/>
    <lineage>
        <taxon>Bacteria</taxon>
        <taxon>Pseudomonadati</taxon>
        <taxon>Pseudomonadota</taxon>
        <taxon>Alphaproteobacteria</taxon>
        <taxon>Hyphomicrobiales</taxon>
        <taxon>Methylocystaceae</taxon>
        <taxon>Methylocystis</taxon>
    </lineage>
</organism>
<comment type="caution">
    <text evidence="2">The sequence shown here is derived from an EMBL/GenBank/DDBJ whole genome shotgun (WGS) entry which is preliminary data.</text>
</comment>
<gene>
    <name evidence="2" type="ORF">LMG27198_27000</name>
</gene>